<feature type="compositionally biased region" description="Basic and acidic residues" evidence="6">
    <location>
        <begin position="455"/>
        <end position="467"/>
    </location>
</feature>
<comment type="subcellular location">
    <subcellularLocation>
        <location evidence="1">Cytoplasm</location>
        <location evidence="1">Cytoskeleton</location>
    </subcellularLocation>
</comment>
<feature type="compositionally biased region" description="Polar residues" evidence="6">
    <location>
        <begin position="123"/>
        <end position="145"/>
    </location>
</feature>
<keyword evidence="5" id="KW-0206">Cytoskeleton</keyword>
<feature type="compositionally biased region" description="Basic and acidic residues" evidence="6">
    <location>
        <begin position="474"/>
        <end position="493"/>
    </location>
</feature>
<evidence type="ECO:0000256" key="5">
    <source>
        <dbReference type="ARBA" id="ARBA00023212"/>
    </source>
</evidence>
<evidence type="ECO:0000313" key="8">
    <source>
        <dbReference type="EMBL" id="KAK9935574.1"/>
    </source>
</evidence>
<gene>
    <name evidence="8" type="ORF">M0R45_022673</name>
</gene>
<organism evidence="8 9">
    <name type="scientific">Rubus argutus</name>
    <name type="common">Southern blackberry</name>
    <dbReference type="NCBI Taxonomy" id="59490"/>
    <lineage>
        <taxon>Eukaryota</taxon>
        <taxon>Viridiplantae</taxon>
        <taxon>Streptophyta</taxon>
        <taxon>Embryophyta</taxon>
        <taxon>Tracheophyta</taxon>
        <taxon>Spermatophyta</taxon>
        <taxon>Magnoliopsida</taxon>
        <taxon>eudicotyledons</taxon>
        <taxon>Gunneridae</taxon>
        <taxon>Pentapetalae</taxon>
        <taxon>rosids</taxon>
        <taxon>fabids</taxon>
        <taxon>Rosales</taxon>
        <taxon>Rosaceae</taxon>
        <taxon>Rosoideae</taxon>
        <taxon>Rosoideae incertae sedis</taxon>
        <taxon>Rubus</taxon>
    </lineage>
</organism>
<comment type="similarity">
    <text evidence="2">Belongs to the TPX2 family.</text>
</comment>
<evidence type="ECO:0000256" key="1">
    <source>
        <dbReference type="ARBA" id="ARBA00004245"/>
    </source>
</evidence>
<evidence type="ECO:0000256" key="2">
    <source>
        <dbReference type="ARBA" id="ARBA00005885"/>
    </source>
</evidence>
<keyword evidence="9" id="KW-1185">Reference proteome</keyword>
<evidence type="ECO:0000256" key="6">
    <source>
        <dbReference type="SAM" id="MobiDB-lite"/>
    </source>
</evidence>
<feature type="region of interest" description="Disordered" evidence="6">
    <location>
        <begin position="92"/>
        <end position="154"/>
    </location>
</feature>
<name>A0AAW1XGR7_RUBAR</name>
<dbReference type="InterPro" id="IPR027329">
    <property type="entry name" value="TPX2_C"/>
</dbReference>
<dbReference type="Pfam" id="PF06886">
    <property type="entry name" value="TPX2"/>
    <property type="match status" value="1"/>
</dbReference>
<evidence type="ECO:0000256" key="4">
    <source>
        <dbReference type="ARBA" id="ARBA00022701"/>
    </source>
</evidence>
<dbReference type="EMBL" id="JBEDUW010000004">
    <property type="protein sequence ID" value="KAK9935574.1"/>
    <property type="molecule type" value="Genomic_DNA"/>
</dbReference>
<evidence type="ECO:0000313" key="9">
    <source>
        <dbReference type="Proteomes" id="UP001457282"/>
    </source>
</evidence>
<sequence>MGEYIVGFPKDAEKMGEITASDSSNPALEVSVSFGRFESDSLSWEKWSAFSPNKYLEEVEKCATPGSVAQKRAYFEAHYKKIAARKAEELLEQEKQMRDDPLKSDDQSNGNRSDMCTDYEIDITTSQTSALGNSQVPNLENETNSTFVEDEDDDDTFTMEFQTLTIAETEIEETDSGVVSPKTPNLNRPEELVLVKEVETVTADSQERIQEIPNTLDNAPEIKEEKARLDLRKGFKKVTPVSKERNVSKAKKKSVSPMTKTPQISNPRVSKLPQNSTPRVSKLPQISTPRVSKLQQNLTPRVSKPISTSTAAVSAPRSSVKKANGSSLPRSTNPSSEKTKKVPPKSLHMPLTLVPTQSDSASETVITARKFLIMEQMGDKDIVKRAFKTFQNSVNQSKSSNEEKSSTPKQKLSTKTKVAKVSASVPLPKDNEEALKMSYQDKRNAKAAPSSFGLRSDERAEKRKELTNKLAKPNAKDAETKHFKDQKEAEIKKLRQSLKFTATPTPDLYRGHKLSKSTSEKEGPKNQAHG</sequence>
<keyword evidence="4" id="KW-0493">Microtubule</keyword>
<keyword evidence="3" id="KW-0963">Cytoplasm</keyword>
<feature type="compositionally biased region" description="Basic and acidic residues" evidence="6">
    <location>
        <begin position="429"/>
        <end position="444"/>
    </location>
</feature>
<evidence type="ECO:0000256" key="3">
    <source>
        <dbReference type="ARBA" id="ARBA00022490"/>
    </source>
</evidence>
<dbReference type="AlphaFoldDB" id="A0AAW1XGR7"/>
<reference evidence="8 9" key="1">
    <citation type="journal article" date="2023" name="G3 (Bethesda)">
        <title>A chromosome-length genome assembly and annotation of blackberry (Rubus argutus, cv. 'Hillquist').</title>
        <authorList>
            <person name="Bruna T."/>
            <person name="Aryal R."/>
            <person name="Dudchenko O."/>
            <person name="Sargent D.J."/>
            <person name="Mead D."/>
            <person name="Buti M."/>
            <person name="Cavallini A."/>
            <person name="Hytonen T."/>
            <person name="Andres J."/>
            <person name="Pham M."/>
            <person name="Weisz D."/>
            <person name="Mascagni F."/>
            <person name="Usai G."/>
            <person name="Natali L."/>
            <person name="Bassil N."/>
            <person name="Fernandez G.E."/>
            <person name="Lomsadze A."/>
            <person name="Armour M."/>
            <person name="Olukolu B."/>
            <person name="Poorten T."/>
            <person name="Britton C."/>
            <person name="Davik J."/>
            <person name="Ashrafi H."/>
            <person name="Aiden E.L."/>
            <person name="Borodovsky M."/>
            <person name="Worthington M."/>
        </authorList>
    </citation>
    <scope>NUCLEOTIDE SEQUENCE [LARGE SCALE GENOMIC DNA]</scope>
    <source>
        <strain evidence="8">PI 553951</strain>
    </source>
</reference>
<feature type="region of interest" description="Disordered" evidence="6">
    <location>
        <begin position="230"/>
        <end position="360"/>
    </location>
</feature>
<protein>
    <recommendedName>
        <fullName evidence="7">TPX2 C-terminal domain-containing protein</fullName>
    </recommendedName>
</protein>
<feature type="region of interest" description="Disordered" evidence="6">
    <location>
        <begin position="393"/>
        <end position="530"/>
    </location>
</feature>
<comment type="caution">
    <text evidence="8">The sequence shown here is derived from an EMBL/GenBank/DDBJ whole genome shotgun (WGS) entry which is preliminary data.</text>
</comment>
<feature type="compositionally biased region" description="Basic and acidic residues" evidence="6">
    <location>
        <begin position="92"/>
        <end position="106"/>
    </location>
</feature>
<dbReference type="PANTHER" id="PTHR47286">
    <property type="entry name" value="F3I6.9 PROTEIN"/>
    <property type="match status" value="1"/>
</dbReference>
<feature type="domain" description="TPX2 C-terminal" evidence="7">
    <location>
        <begin position="452"/>
        <end position="517"/>
    </location>
</feature>
<dbReference type="GO" id="GO:0005874">
    <property type="term" value="C:microtubule"/>
    <property type="evidence" value="ECO:0007669"/>
    <property type="project" value="UniProtKB-KW"/>
</dbReference>
<evidence type="ECO:0000259" key="7">
    <source>
        <dbReference type="Pfam" id="PF06886"/>
    </source>
</evidence>
<dbReference type="Proteomes" id="UP001457282">
    <property type="component" value="Unassembled WGS sequence"/>
</dbReference>
<feature type="compositionally biased region" description="Polar residues" evidence="6">
    <location>
        <begin position="256"/>
        <end position="312"/>
    </location>
</feature>
<accession>A0AAW1XGR7</accession>
<dbReference type="PANTHER" id="PTHR47286:SF2">
    <property type="entry name" value="F3I6.9 PROTEIN"/>
    <property type="match status" value="1"/>
</dbReference>
<proteinExistence type="inferred from homology"/>
<feature type="compositionally biased region" description="Polar residues" evidence="6">
    <location>
        <begin position="324"/>
        <end position="336"/>
    </location>
</feature>